<feature type="transmembrane region" description="Helical" evidence="1">
    <location>
        <begin position="7"/>
        <end position="29"/>
    </location>
</feature>
<evidence type="ECO:0000256" key="1">
    <source>
        <dbReference type="SAM" id="Phobius"/>
    </source>
</evidence>
<comment type="caution">
    <text evidence="2">The sequence shown here is derived from an EMBL/GenBank/DDBJ whole genome shotgun (WGS) entry which is preliminary data.</text>
</comment>
<proteinExistence type="predicted"/>
<protein>
    <submittedName>
        <fullName evidence="2">Uncharacterized protein</fullName>
    </submittedName>
</protein>
<gene>
    <name evidence="2" type="ORF">H8E19_02755</name>
</gene>
<name>A0A8J6MWZ4_9DELT</name>
<keyword evidence="1" id="KW-1133">Transmembrane helix</keyword>
<dbReference type="AlphaFoldDB" id="A0A8J6MWZ4"/>
<accession>A0A8J6MWZ4</accession>
<keyword evidence="1" id="KW-0472">Membrane</keyword>
<dbReference type="Proteomes" id="UP000650524">
    <property type="component" value="Unassembled WGS sequence"/>
</dbReference>
<keyword evidence="1" id="KW-0812">Transmembrane</keyword>
<reference evidence="2 3" key="1">
    <citation type="submission" date="2020-08" db="EMBL/GenBank/DDBJ databases">
        <title>Bridging the membrane lipid divide: bacteria of the FCB group superphylum have the potential to synthesize archaeal ether lipids.</title>
        <authorList>
            <person name="Villanueva L."/>
            <person name="Von Meijenfeldt F.A.B."/>
            <person name="Westbye A.B."/>
            <person name="Yadav S."/>
            <person name="Hopmans E.C."/>
            <person name="Dutilh B.E."/>
            <person name="Sinninghe Damste J.S."/>
        </authorList>
    </citation>
    <scope>NUCLEOTIDE SEQUENCE [LARGE SCALE GENOMIC DNA]</scope>
    <source>
        <strain evidence="2">NIOZ-UU27</strain>
    </source>
</reference>
<sequence length="342" mass="37985">MRKIDRIAALFIAAGILFFILDLFIGAGVKLDLKNAIAATGGADDVADGLMGIDVSELTDVEALGFLSPDELSPWGYLFADETERIFLAEGDTVYVAFNKGHNVKPGDLFTVYKSSDELDHPLTGSDLGYVISFLGRVVLKREVKADLYKAKIVESYSPMRVGDILFPFTWVSPCVQLSTPEWKRLKESKGLKIPVVASKDLKEIMGQFSVVYMNHGLKHGICRGNFFEIMTKPETDRPKEPALPDQALGYLLVLESRPNTSTGIVITARRDFSSGAMLKAIHLNRELRNILIHYCADDPKISDIEANPLQVLKRLERATDPKPDLPESLRLLSTMPKCRTQ</sequence>
<evidence type="ECO:0000313" key="3">
    <source>
        <dbReference type="Proteomes" id="UP000650524"/>
    </source>
</evidence>
<evidence type="ECO:0000313" key="2">
    <source>
        <dbReference type="EMBL" id="MBC8176299.1"/>
    </source>
</evidence>
<dbReference type="EMBL" id="JACNJD010000124">
    <property type="protein sequence ID" value="MBC8176299.1"/>
    <property type="molecule type" value="Genomic_DNA"/>
</dbReference>
<organism evidence="2 3">
    <name type="scientific">Candidatus Desulfacyla euxinica</name>
    <dbReference type="NCBI Taxonomy" id="2841693"/>
    <lineage>
        <taxon>Bacteria</taxon>
        <taxon>Deltaproteobacteria</taxon>
        <taxon>Candidatus Desulfacyla</taxon>
    </lineage>
</organism>